<feature type="signal peptide" evidence="1">
    <location>
        <begin position="1"/>
        <end position="24"/>
    </location>
</feature>
<reference evidence="3 4" key="1">
    <citation type="submission" date="2024-04" db="EMBL/GenBank/DDBJ databases">
        <title>Isolation of an actinomycete strain from pig manure.</title>
        <authorList>
            <person name="Gong T."/>
            <person name="Yu Z."/>
            <person name="An M."/>
            <person name="Wei C."/>
            <person name="Yang W."/>
            <person name="Liu L."/>
        </authorList>
    </citation>
    <scope>NUCLEOTIDE SEQUENCE [LARGE SCALE GENOMIC DNA]</scope>
    <source>
        <strain evidence="3 4">ZF39</strain>
    </source>
</reference>
<dbReference type="InterPro" id="IPR006311">
    <property type="entry name" value="TAT_signal"/>
</dbReference>
<organism evidence="3 4">
    <name type="scientific">Ammonicoccus fulvus</name>
    <dbReference type="NCBI Taxonomy" id="3138240"/>
    <lineage>
        <taxon>Bacteria</taxon>
        <taxon>Bacillati</taxon>
        <taxon>Actinomycetota</taxon>
        <taxon>Actinomycetes</taxon>
        <taxon>Propionibacteriales</taxon>
        <taxon>Propionibacteriaceae</taxon>
        <taxon>Ammonicoccus</taxon>
    </lineage>
</organism>
<evidence type="ECO:0000313" key="4">
    <source>
        <dbReference type="Proteomes" id="UP001442841"/>
    </source>
</evidence>
<sequence>MNRRHFLRMATLAGLATAGLGATACVQRTPSAAPAGSGSAAAGAKVTVGLTYTPDIQFSPFYVAAEKGYFKDAGLDVTLRHHGASESLFGAIQAGQEDIVYAGGDEMMQARSQDVPLVNFATYYQDYPVVLVVPEDSPIQSAADLRGRSVGVPGPYGETWFGLLALLKQAGLAQTDVEVKHIGYTQQAAITTKQVDAVMGYVNNDAVRLQAAGVPVRTLPIAQADPPLVGIGLGTTDELLKTRQTELRKVHEAVVLAIADIVADPDEAVRLSAKYVPGLNVGPQKESALATLKATIPLFGEVGNYGRQNAATWEAMAAFMGEMELLAKPVPAAEAYTADLVS</sequence>
<keyword evidence="1" id="KW-0732">Signal</keyword>
<keyword evidence="4" id="KW-1185">Reference proteome</keyword>
<evidence type="ECO:0000259" key="2">
    <source>
        <dbReference type="SMART" id="SM00062"/>
    </source>
</evidence>
<accession>A0ABZ3FKF5</accession>
<dbReference type="PROSITE" id="PS51318">
    <property type="entry name" value="TAT"/>
    <property type="match status" value="1"/>
</dbReference>
<protein>
    <submittedName>
        <fullName evidence="3">ABC transporter substrate-binding protein</fullName>
    </submittedName>
</protein>
<dbReference type="EMBL" id="CP154795">
    <property type="protein sequence ID" value="XAN06526.1"/>
    <property type="molecule type" value="Genomic_DNA"/>
</dbReference>
<dbReference type="Gene3D" id="3.40.190.10">
    <property type="entry name" value="Periplasmic binding protein-like II"/>
    <property type="match status" value="2"/>
</dbReference>
<dbReference type="SMART" id="SM00062">
    <property type="entry name" value="PBPb"/>
    <property type="match status" value="1"/>
</dbReference>
<feature type="chain" id="PRO_5046174721" evidence="1">
    <location>
        <begin position="25"/>
        <end position="342"/>
    </location>
</feature>
<name>A0ABZ3FKF5_9ACTN</name>
<dbReference type="InterPro" id="IPR001638">
    <property type="entry name" value="Solute-binding_3/MltF_N"/>
</dbReference>
<evidence type="ECO:0000256" key="1">
    <source>
        <dbReference type="SAM" id="SignalP"/>
    </source>
</evidence>
<proteinExistence type="predicted"/>
<gene>
    <name evidence="3" type="ORF">AADG42_04100</name>
</gene>
<dbReference type="RefSeq" id="WP_425307955.1">
    <property type="nucleotide sequence ID" value="NZ_CP154795.1"/>
</dbReference>
<dbReference type="PANTHER" id="PTHR31528:SF15">
    <property type="entry name" value="RIBOFLAVIN-BINDING PROTEIN RIBY"/>
    <property type="match status" value="1"/>
</dbReference>
<dbReference type="InterPro" id="IPR015168">
    <property type="entry name" value="SsuA/THI5"/>
</dbReference>
<feature type="domain" description="Solute-binding protein family 3/N-terminal" evidence="2">
    <location>
        <begin position="45"/>
        <end position="279"/>
    </location>
</feature>
<dbReference type="Pfam" id="PF09084">
    <property type="entry name" value="NMT1"/>
    <property type="match status" value="1"/>
</dbReference>
<evidence type="ECO:0000313" key="3">
    <source>
        <dbReference type="EMBL" id="XAN06526.1"/>
    </source>
</evidence>
<dbReference type="PROSITE" id="PS51257">
    <property type="entry name" value="PROKAR_LIPOPROTEIN"/>
    <property type="match status" value="1"/>
</dbReference>
<dbReference type="Proteomes" id="UP001442841">
    <property type="component" value="Chromosome"/>
</dbReference>
<dbReference type="SUPFAM" id="SSF53850">
    <property type="entry name" value="Periplasmic binding protein-like II"/>
    <property type="match status" value="1"/>
</dbReference>
<dbReference type="PANTHER" id="PTHR31528">
    <property type="entry name" value="4-AMINO-5-HYDROXYMETHYL-2-METHYLPYRIMIDINE PHOSPHATE SYNTHASE THI11-RELATED"/>
    <property type="match status" value="1"/>
</dbReference>
<dbReference type="InterPro" id="IPR027939">
    <property type="entry name" value="NMT1/THI5"/>
</dbReference>